<keyword evidence="9" id="KW-0812">Transmembrane</keyword>
<gene>
    <name evidence="12" type="ORF">EV199_1389</name>
</gene>
<protein>
    <recommendedName>
        <fullName evidence="2">histidine kinase</fullName>
        <ecNumber evidence="2">2.7.13.3</ecNumber>
    </recommendedName>
</protein>
<keyword evidence="5" id="KW-0547">Nucleotide-binding</keyword>
<dbReference type="SMART" id="SM00387">
    <property type="entry name" value="HATPase_c"/>
    <property type="match status" value="1"/>
</dbReference>
<dbReference type="PROSITE" id="PS50109">
    <property type="entry name" value="HIS_KIN"/>
    <property type="match status" value="1"/>
</dbReference>
<evidence type="ECO:0000313" key="13">
    <source>
        <dbReference type="Proteomes" id="UP000293874"/>
    </source>
</evidence>
<keyword evidence="10" id="KW-0732">Signal</keyword>
<evidence type="ECO:0000313" key="12">
    <source>
        <dbReference type="EMBL" id="RZS75520.1"/>
    </source>
</evidence>
<keyword evidence="3" id="KW-0597">Phosphoprotein</keyword>
<keyword evidence="7" id="KW-0067">ATP-binding</keyword>
<evidence type="ECO:0000256" key="2">
    <source>
        <dbReference type="ARBA" id="ARBA00012438"/>
    </source>
</evidence>
<keyword evidence="8" id="KW-0902">Two-component regulatory system</keyword>
<dbReference type="Gene3D" id="3.30.565.10">
    <property type="entry name" value="Histidine kinase-like ATPase, C-terminal domain"/>
    <property type="match status" value="1"/>
</dbReference>
<comment type="caution">
    <text evidence="12">The sequence shown here is derived from an EMBL/GenBank/DDBJ whole genome shotgun (WGS) entry which is preliminary data.</text>
</comment>
<feature type="transmembrane region" description="Helical" evidence="9">
    <location>
        <begin position="411"/>
        <end position="434"/>
    </location>
</feature>
<sequence>MMQKIRLTTLMFFVSACCFAQLPAKPNRYTDSLNAVVQNGNDSSKSAAALLLSYYWVARDTSKSQQFIDLARIAGKQYPYQLALSYFYEGVLFYMKSDIASSERSFQEAIKRLEVFDTREALSFRSQAWHNYGILQQAKGDEEGFARIMIDESIPLAQQAQDTAYLGKNYLDLAIVFKNTQQYDKATTYLLDAINTLSAHKSNKATNNSTLNLINAYTTLAENYVLGGNHEMAKPVLDSAMAWLTRKPNDHLIVDYYSAEALYNVAMKQYREALVSVDSGVAKAKEQGRTYDEQRLLLQKYYALHNLKRYREAASVMDWLSQQPEMMTLLSSKLEVFKGMSETQAALGNFKPAYEWSVRYSQLSDSINGSRLKNEIHNMEIKYGNAEKQKAIDALKLENEKSSLSARNTRLMIWFLASVCILLFILAVVTFLYMRNNKRLSQQKDLFHQQQLREIEQQQQIHVGHALLQGEERERRRVAGDLHDGLGGLLAGVKMNLTGMATETKTKDLNRVVDQLDHSISELRRIARNMMPEALLKFGLETALKEACENLISDKVNIRFQSYGIRSNIPHEKQLTIYRVVQELLNNAIKHAYASEILLQCSQNNDTFFITLEDNGRGFDTSAIRSFKGIGLSNVKNRVDYLSGKLEINSTVNEGTSINIELNVAE</sequence>
<comment type="catalytic activity">
    <reaction evidence="1">
        <text>ATP + protein L-histidine = ADP + protein N-phospho-L-histidine.</text>
        <dbReference type="EC" id="2.7.13.3"/>
    </reaction>
</comment>
<dbReference type="Pfam" id="PF07730">
    <property type="entry name" value="HisKA_3"/>
    <property type="match status" value="1"/>
</dbReference>
<dbReference type="EMBL" id="SGXA01000001">
    <property type="protein sequence ID" value="RZS75520.1"/>
    <property type="molecule type" value="Genomic_DNA"/>
</dbReference>
<dbReference type="InterPro" id="IPR050482">
    <property type="entry name" value="Sensor_HK_TwoCompSys"/>
</dbReference>
<evidence type="ECO:0000256" key="4">
    <source>
        <dbReference type="ARBA" id="ARBA00022679"/>
    </source>
</evidence>
<dbReference type="SUPFAM" id="SSF48452">
    <property type="entry name" value="TPR-like"/>
    <property type="match status" value="1"/>
</dbReference>
<evidence type="ECO:0000259" key="11">
    <source>
        <dbReference type="PROSITE" id="PS50109"/>
    </source>
</evidence>
<dbReference type="InterPro" id="IPR005467">
    <property type="entry name" value="His_kinase_dom"/>
</dbReference>
<evidence type="ECO:0000256" key="3">
    <source>
        <dbReference type="ARBA" id="ARBA00022553"/>
    </source>
</evidence>
<dbReference type="PANTHER" id="PTHR24421:SF10">
    <property type="entry name" value="NITRATE_NITRITE SENSOR PROTEIN NARQ"/>
    <property type="match status" value="1"/>
</dbReference>
<evidence type="ECO:0000256" key="1">
    <source>
        <dbReference type="ARBA" id="ARBA00000085"/>
    </source>
</evidence>
<dbReference type="GO" id="GO:0005524">
    <property type="term" value="F:ATP binding"/>
    <property type="evidence" value="ECO:0007669"/>
    <property type="project" value="UniProtKB-KW"/>
</dbReference>
<evidence type="ECO:0000256" key="7">
    <source>
        <dbReference type="ARBA" id="ARBA00022840"/>
    </source>
</evidence>
<keyword evidence="4" id="KW-0808">Transferase</keyword>
<dbReference type="CDD" id="cd16917">
    <property type="entry name" value="HATPase_UhpB-NarQ-NarX-like"/>
    <property type="match status" value="1"/>
</dbReference>
<dbReference type="InterPro" id="IPR011712">
    <property type="entry name" value="Sig_transdc_His_kin_sub3_dim/P"/>
</dbReference>
<dbReference type="Gene3D" id="1.20.5.1930">
    <property type="match status" value="1"/>
</dbReference>
<dbReference type="PROSITE" id="PS51257">
    <property type="entry name" value="PROKAR_LIPOPROTEIN"/>
    <property type="match status" value="1"/>
</dbReference>
<dbReference type="InterPro" id="IPR003594">
    <property type="entry name" value="HATPase_dom"/>
</dbReference>
<reference evidence="12 13" key="1">
    <citation type="submission" date="2019-02" db="EMBL/GenBank/DDBJ databases">
        <title>Genomic Encyclopedia of Type Strains, Phase IV (KMG-IV): sequencing the most valuable type-strain genomes for metagenomic binning, comparative biology and taxonomic classification.</title>
        <authorList>
            <person name="Goeker M."/>
        </authorList>
    </citation>
    <scope>NUCLEOTIDE SEQUENCE [LARGE SCALE GENOMIC DNA]</scope>
    <source>
        <strain evidence="12 13">DSM 18116</strain>
    </source>
</reference>
<dbReference type="EC" id="2.7.13.3" evidence="2"/>
<feature type="domain" description="Histidine kinase" evidence="11">
    <location>
        <begin position="477"/>
        <end position="666"/>
    </location>
</feature>
<dbReference type="GO" id="GO:0016020">
    <property type="term" value="C:membrane"/>
    <property type="evidence" value="ECO:0007669"/>
    <property type="project" value="InterPro"/>
</dbReference>
<evidence type="ECO:0000256" key="9">
    <source>
        <dbReference type="SAM" id="Phobius"/>
    </source>
</evidence>
<keyword evidence="9" id="KW-0472">Membrane</keyword>
<dbReference type="InterPro" id="IPR011990">
    <property type="entry name" value="TPR-like_helical_dom_sf"/>
</dbReference>
<evidence type="ECO:0000256" key="10">
    <source>
        <dbReference type="SAM" id="SignalP"/>
    </source>
</evidence>
<dbReference type="SUPFAM" id="SSF55874">
    <property type="entry name" value="ATPase domain of HSP90 chaperone/DNA topoisomerase II/histidine kinase"/>
    <property type="match status" value="1"/>
</dbReference>
<evidence type="ECO:0000256" key="6">
    <source>
        <dbReference type="ARBA" id="ARBA00022777"/>
    </source>
</evidence>
<dbReference type="PANTHER" id="PTHR24421">
    <property type="entry name" value="NITRATE/NITRITE SENSOR PROTEIN NARX-RELATED"/>
    <property type="match status" value="1"/>
</dbReference>
<dbReference type="GO" id="GO:0000155">
    <property type="term" value="F:phosphorelay sensor kinase activity"/>
    <property type="evidence" value="ECO:0007669"/>
    <property type="project" value="InterPro"/>
</dbReference>
<evidence type="ECO:0000256" key="5">
    <source>
        <dbReference type="ARBA" id="ARBA00022741"/>
    </source>
</evidence>
<evidence type="ECO:0000256" key="8">
    <source>
        <dbReference type="ARBA" id="ARBA00023012"/>
    </source>
</evidence>
<feature type="signal peptide" evidence="10">
    <location>
        <begin position="1"/>
        <end position="20"/>
    </location>
</feature>
<keyword evidence="13" id="KW-1185">Reference proteome</keyword>
<dbReference type="RefSeq" id="WP_130539886.1">
    <property type="nucleotide sequence ID" value="NZ_CP042431.1"/>
</dbReference>
<keyword evidence="6 12" id="KW-0418">Kinase</keyword>
<keyword evidence="9" id="KW-1133">Transmembrane helix</keyword>
<dbReference type="OrthoDB" id="617348at2"/>
<accession>A0A4Q7N1M9</accession>
<name>A0A4Q7N1M9_9BACT</name>
<dbReference type="GO" id="GO:0046983">
    <property type="term" value="F:protein dimerization activity"/>
    <property type="evidence" value="ECO:0007669"/>
    <property type="project" value="InterPro"/>
</dbReference>
<organism evidence="12 13">
    <name type="scientific">Pseudobacter ginsenosidimutans</name>
    <dbReference type="NCBI Taxonomy" id="661488"/>
    <lineage>
        <taxon>Bacteria</taxon>
        <taxon>Pseudomonadati</taxon>
        <taxon>Bacteroidota</taxon>
        <taxon>Chitinophagia</taxon>
        <taxon>Chitinophagales</taxon>
        <taxon>Chitinophagaceae</taxon>
        <taxon>Pseudobacter</taxon>
    </lineage>
</organism>
<dbReference type="Pfam" id="PF02518">
    <property type="entry name" value="HATPase_c"/>
    <property type="match status" value="1"/>
</dbReference>
<feature type="chain" id="PRO_5020211472" description="histidine kinase" evidence="10">
    <location>
        <begin position="21"/>
        <end position="666"/>
    </location>
</feature>
<dbReference type="Proteomes" id="UP000293874">
    <property type="component" value="Unassembled WGS sequence"/>
</dbReference>
<dbReference type="Gene3D" id="1.25.40.10">
    <property type="entry name" value="Tetratricopeptide repeat domain"/>
    <property type="match status" value="1"/>
</dbReference>
<proteinExistence type="predicted"/>
<dbReference type="InterPro" id="IPR036890">
    <property type="entry name" value="HATPase_C_sf"/>
</dbReference>
<dbReference type="AlphaFoldDB" id="A0A4Q7N1M9"/>